<dbReference type="SUPFAM" id="SSF54403">
    <property type="entry name" value="Cystatin/monellin"/>
    <property type="match status" value="2"/>
</dbReference>
<name>A0A0C9RYG9_9CONI</name>
<dbReference type="Pfam" id="PF16845">
    <property type="entry name" value="SQAPI"/>
    <property type="match status" value="1"/>
</dbReference>
<dbReference type="InterPro" id="IPR046350">
    <property type="entry name" value="Cystatin_sf"/>
</dbReference>
<dbReference type="PROSITE" id="PS00287">
    <property type="entry name" value="CYSTATIN"/>
    <property type="match status" value="1"/>
</dbReference>
<feature type="chain" id="PRO_5005391745" description="Cysteine proteinase inhibitor" evidence="3">
    <location>
        <begin position="27"/>
        <end position="235"/>
    </location>
</feature>
<reference evidence="5" key="1">
    <citation type="submission" date="2015-02" db="EMBL/GenBank/DDBJ databases">
        <title>A transcriptome of Wollemia nobilis - a relic of Gondwana.</title>
        <authorList>
            <person name="Chia J.Y."/>
            <person name="Leong Y.S."/>
            <person name="Abdul Karim S."/>
            <person name="Wan Azmi N."/>
            <person name="Hercus R."/>
            <person name="Croft L."/>
        </authorList>
    </citation>
    <scope>NUCLEOTIDE SEQUENCE</scope>
    <source>
        <strain evidence="5">MaeBrown</strain>
        <tissue evidence="5">Leaf</tissue>
    </source>
</reference>
<evidence type="ECO:0000256" key="2">
    <source>
        <dbReference type="ARBA" id="ARBA00022704"/>
    </source>
</evidence>
<feature type="signal peptide" evidence="3">
    <location>
        <begin position="1"/>
        <end position="26"/>
    </location>
</feature>
<evidence type="ECO:0000259" key="4">
    <source>
        <dbReference type="SMART" id="SM00043"/>
    </source>
</evidence>
<dbReference type="Gene3D" id="3.10.450.10">
    <property type="match status" value="2"/>
</dbReference>
<organism evidence="5">
    <name type="scientific">Wollemia nobilis</name>
    <dbReference type="NCBI Taxonomy" id="56998"/>
    <lineage>
        <taxon>Eukaryota</taxon>
        <taxon>Viridiplantae</taxon>
        <taxon>Streptophyta</taxon>
        <taxon>Embryophyta</taxon>
        <taxon>Tracheophyta</taxon>
        <taxon>Spermatophyta</taxon>
        <taxon>Pinopsida</taxon>
        <taxon>Pinidae</taxon>
        <taxon>Conifers II</taxon>
        <taxon>Araucariales</taxon>
        <taxon>Araucariaceae</taxon>
        <taxon>Wollemia</taxon>
    </lineage>
</organism>
<evidence type="ECO:0000313" key="5">
    <source>
        <dbReference type="EMBL" id="JAG89109.1"/>
    </source>
</evidence>
<keyword evidence="2 3" id="KW-0789">Thiol protease inhibitor</keyword>
<dbReference type="AlphaFoldDB" id="A0A0C9RYG9"/>
<protein>
    <recommendedName>
        <fullName evidence="3">Cysteine proteinase inhibitor</fullName>
    </recommendedName>
</protein>
<sequence length="235" mass="26471">MQPKFVVGVILFVIANFGFFISKTEAEAMAFVGGKKDVQGFENSIDIEEVGRFAVHEHNKQQNNDLSFSRVVKAQEQVVAGTMYHLTVETQAKEGNDQPQLYEAKVWVKPWENFKKLEGFKPVEVDQPSATSITSADLGVKKEHLRGSGWREVPVHDPVIQEAAEHAVKNIQQRSNSLAAYVLQEILLSKAEIVDDLAKFDLLLKTKKGAKEEQHKVEMHRSLDGKWLMKSHSTC</sequence>
<comment type="similarity">
    <text evidence="3">Belongs to the cystatin family. Phytocystatin subfamily.</text>
</comment>
<keyword evidence="1 3" id="KW-0646">Protease inhibitor</keyword>
<evidence type="ECO:0000256" key="1">
    <source>
        <dbReference type="ARBA" id="ARBA00022690"/>
    </source>
</evidence>
<evidence type="ECO:0000256" key="3">
    <source>
        <dbReference type="RuleBase" id="RU362130"/>
    </source>
</evidence>
<keyword evidence="3" id="KW-0732">Signal</keyword>
<dbReference type="SMART" id="SM00043">
    <property type="entry name" value="CY"/>
    <property type="match status" value="1"/>
</dbReference>
<dbReference type="CDD" id="cd00042">
    <property type="entry name" value="CY"/>
    <property type="match status" value="1"/>
</dbReference>
<feature type="domain" description="Cystatin" evidence="4">
    <location>
        <begin position="30"/>
        <end position="123"/>
    </location>
</feature>
<proteinExistence type="inferred from homology"/>
<dbReference type="PANTHER" id="PTHR11413:SF103">
    <property type="entry name" value="CYSTEINE PROTEINASE INHIBITOR 12"/>
    <property type="match status" value="1"/>
</dbReference>
<dbReference type="InterPro" id="IPR027214">
    <property type="entry name" value="Cystatin"/>
</dbReference>
<accession>A0A0C9RYG9</accession>
<dbReference type="EMBL" id="GCHU01003910">
    <property type="protein sequence ID" value="JAG89109.1"/>
    <property type="molecule type" value="Transcribed_RNA"/>
</dbReference>
<dbReference type="InterPro" id="IPR000010">
    <property type="entry name" value="Cystatin_dom"/>
</dbReference>
<dbReference type="InterPro" id="IPR018073">
    <property type="entry name" value="Prot_inh_cystat_CS"/>
</dbReference>
<dbReference type="PANTHER" id="PTHR11413">
    <property type="entry name" value="CYSTATIN FAMILY MEMBER"/>
    <property type="match status" value="1"/>
</dbReference>
<dbReference type="GO" id="GO:0004869">
    <property type="term" value="F:cysteine-type endopeptidase inhibitor activity"/>
    <property type="evidence" value="ECO:0007669"/>
    <property type="project" value="UniProtKB-KW"/>
</dbReference>